<organism evidence="1 2">
    <name type="scientific">Apiospora marii</name>
    <dbReference type="NCBI Taxonomy" id="335849"/>
    <lineage>
        <taxon>Eukaryota</taxon>
        <taxon>Fungi</taxon>
        <taxon>Dikarya</taxon>
        <taxon>Ascomycota</taxon>
        <taxon>Pezizomycotina</taxon>
        <taxon>Sordariomycetes</taxon>
        <taxon>Xylariomycetidae</taxon>
        <taxon>Amphisphaeriales</taxon>
        <taxon>Apiosporaceae</taxon>
        <taxon>Apiospora</taxon>
    </lineage>
</organism>
<evidence type="ECO:0000313" key="2">
    <source>
        <dbReference type="Proteomes" id="UP001396898"/>
    </source>
</evidence>
<accession>A0ABR1RKM1</accession>
<proteinExistence type="predicted"/>
<protein>
    <submittedName>
        <fullName evidence="1">Uncharacterized protein</fullName>
    </submittedName>
</protein>
<reference evidence="1 2" key="1">
    <citation type="submission" date="2023-01" db="EMBL/GenBank/DDBJ databases">
        <title>Analysis of 21 Apiospora genomes using comparative genomics revels a genus with tremendous synthesis potential of carbohydrate active enzymes and secondary metabolites.</title>
        <authorList>
            <person name="Sorensen T."/>
        </authorList>
    </citation>
    <scope>NUCLEOTIDE SEQUENCE [LARGE SCALE GENOMIC DNA]</scope>
    <source>
        <strain evidence="1 2">CBS 20057</strain>
    </source>
</reference>
<evidence type="ECO:0000313" key="1">
    <source>
        <dbReference type="EMBL" id="KAK8015526.1"/>
    </source>
</evidence>
<sequence>MEQYVTGFMRVLRKIDSADHITQLAIDIELHSRSELSARNELRVLDFPEEDELNANRAAQSPGQLTAPGFNLLRTRYWLDTSDDELWARAVVAEALASASSGSWDETNSRLYAARGPLYRLHESEREWR</sequence>
<keyword evidence="2" id="KW-1185">Reference proteome</keyword>
<dbReference type="Proteomes" id="UP001396898">
    <property type="component" value="Unassembled WGS sequence"/>
</dbReference>
<gene>
    <name evidence="1" type="ORF">PG991_008414</name>
</gene>
<name>A0ABR1RKM1_9PEZI</name>
<comment type="caution">
    <text evidence="1">The sequence shown here is derived from an EMBL/GenBank/DDBJ whole genome shotgun (WGS) entry which is preliminary data.</text>
</comment>
<dbReference type="EMBL" id="JAQQWI010000012">
    <property type="protein sequence ID" value="KAK8015526.1"/>
    <property type="molecule type" value="Genomic_DNA"/>
</dbReference>